<evidence type="ECO:0000256" key="3">
    <source>
        <dbReference type="ARBA" id="ARBA00022989"/>
    </source>
</evidence>
<dbReference type="Proteomes" id="UP000276128">
    <property type="component" value="Unassembled WGS sequence"/>
</dbReference>
<dbReference type="AlphaFoldDB" id="A0A430JI79"/>
<sequence>MIKAFMWLGFTIVMYGMSKRVYKLYPKIWLSPLLVTPAVVIAAVEFSGASITTYNKGTSVLGQMIEPATIALAVTLYRHGEVMKKHAWPIIASALCGGAAAIVTSAGLARLFGLSPEVMDSLAPRSATTPVALVISRSIGGVPTITAAATLVTGLLGLIAGPLIVKWLRIRGPIGRGVLYGTGAHSAGISKAMEDGAVTGSVAGIAMLVTALVTLCLAPWLVALF</sequence>
<evidence type="ECO:0000313" key="7">
    <source>
        <dbReference type="Proteomes" id="UP000276128"/>
    </source>
</evidence>
<dbReference type="OrthoDB" id="9811701at2"/>
<gene>
    <name evidence="6" type="ORF">EJQ19_05365</name>
</gene>
<organism evidence="6 7">
    <name type="scientific">Paenibacillus whitsoniae</name>
    <dbReference type="NCBI Taxonomy" id="2496558"/>
    <lineage>
        <taxon>Bacteria</taxon>
        <taxon>Bacillati</taxon>
        <taxon>Bacillota</taxon>
        <taxon>Bacilli</taxon>
        <taxon>Bacillales</taxon>
        <taxon>Paenibacillaceae</taxon>
        <taxon>Paenibacillus</taxon>
    </lineage>
</organism>
<name>A0A430JI79_9BACL</name>
<feature type="transmembrane region" description="Helical" evidence="5">
    <location>
        <begin position="58"/>
        <end position="77"/>
    </location>
</feature>
<dbReference type="Pfam" id="PF04172">
    <property type="entry name" value="LrgB"/>
    <property type="match status" value="1"/>
</dbReference>
<dbReference type="GO" id="GO:0016020">
    <property type="term" value="C:membrane"/>
    <property type="evidence" value="ECO:0007669"/>
    <property type="project" value="UniProtKB-SubCell"/>
</dbReference>
<evidence type="ECO:0000256" key="1">
    <source>
        <dbReference type="ARBA" id="ARBA00004141"/>
    </source>
</evidence>
<keyword evidence="4 5" id="KW-0472">Membrane</keyword>
<protein>
    <submittedName>
        <fullName evidence="6">LrgB family protein</fullName>
    </submittedName>
</protein>
<keyword evidence="2 5" id="KW-0812">Transmembrane</keyword>
<comment type="subcellular location">
    <subcellularLocation>
        <location evidence="1">Membrane</location>
        <topology evidence="1">Multi-pass membrane protein</topology>
    </subcellularLocation>
</comment>
<evidence type="ECO:0000256" key="5">
    <source>
        <dbReference type="SAM" id="Phobius"/>
    </source>
</evidence>
<dbReference type="InterPro" id="IPR007300">
    <property type="entry name" value="CidB/LrgB"/>
</dbReference>
<dbReference type="EMBL" id="RXHU01000015">
    <property type="protein sequence ID" value="RTE10702.1"/>
    <property type="molecule type" value="Genomic_DNA"/>
</dbReference>
<accession>A0A430JI79</accession>
<comment type="caution">
    <text evidence="6">The sequence shown here is derived from an EMBL/GenBank/DDBJ whole genome shotgun (WGS) entry which is preliminary data.</text>
</comment>
<dbReference type="RefSeq" id="WP_126140165.1">
    <property type="nucleotide sequence ID" value="NZ_RXHU01000015.1"/>
</dbReference>
<feature type="transmembrane region" description="Helical" evidence="5">
    <location>
        <begin position="197"/>
        <end position="222"/>
    </location>
</feature>
<evidence type="ECO:0000256" key="4">
    <source>
        <dbReference type="ARBA" id="ARBA00023136"/>
    </source>
</evidence>
<keyword evidence="3 5" id="KW-1133">Transmembrane helix</keyword>
<keyword evidence="7" id="KW-1185">Reference proteome</keyword>
<dbReference type="PANTHER" id="PTHR30249:SF3">
    <property type="entry name" value="MUREIN HYDROLASE EXPORT REGULATOR"/>
    <property type="match status" value="1"/>
</dbReference>
<feature type="transmembrane region" description="Helical" evidence="5">
    <location>
        <begin position="89"/>
        <end position="112"/>
    </location>
</feature>
<feature type="transmembrane region" description="Helical" evidence="5">
    <location>
        <begin position="145"/>
        <end position="165"/>
    </location>
</feature>
<reference evidence="6 7" key="1">
    <citation type="submission" date="2018-12" db="EMBL/GenBank/DDBJ databases">
        <title>Bacillus ochoae sp. nov., Paenibacillus whitsoniae sp. nov., Paenibacillus spiritus sp. nov. Isolated from the Mars Exploration Rover during spacecraft assembly.</title>
        <authorList>
            <person name="Seuylemezian A."/>
            <person name="Vaishampayan P."/>
        </authorList>
    </citation>
    <scope>NUCLEOTIDE SEQUENCE [LARGE SCALE GENOMIC DNA]</scope>
    <source>
        <strain evidence="6 7">MER 54</strain>
    </source>
</reference>
<proteinExistence type="predicted"/>
<evidence type="ECO:0000313" key="6">
    <source>
        <dbReference type="EMBL" id="RTE10702.1"/>
    </source>
</evidence>
<dbReference type="PANTHER" id="PTHR30249">
    <property type="entry name" value="PUTATIVE SEROTONIN TRANSPORTER"/>
    <property type="match status" value="1"/>
</dbReference>
<evidence type="ECO:0000256" key="2">
    <source>
        <dbReference type="ARBA" id="ARBA00022692"/>
    </source>
</evidence>